<dbReference type="Gene3D" id="1.20.58.800">
    <property type="match status" value="1"/>
</dbReference>
<proteinExistence type="predicted"/>
<dbReference type="Pfam" id="PF12193">
    <property type="entry name" value="Sulf_coat_C"/>
    <property type="match status" value="1"/>
</dbReference>
<keyword evidence="3" id="KW-1185">Reference proteome</keyword>
<dbReference type="Proteomes" id="UP000009199">
    <property type="component" value="Segment"/>
</dbReference>
<dbReference type="EMBL" id="JX944686">
    <property type="protein sequence ID" value="AFV51252.1"/>
    <property type="molecule type" value="Genomic_DNA"/>
</dbReference>
<name>K4PAJ9_9VIRU</name>
<dbReference type="OrthoDB" id="14070at10239"/>
<accession>K4PAJ9</accession>
<dbReference type="GO" id="GO:0019028">
    <property type="term" value="C:viral capsid"/>
    <property type="evidence" value="ECO:0007669"/>
    <property type="project" value="UniProtKB-KW"/>
</dbReference>
<evidence type="ECO:0000313" key="3">
    <source>
        <dbReference type="Proteomes" id="UP000009199"/>
    </source>
</evidence>
<evidence type="ECO:0000259" key="1">
    <source>
        <dbReference type="Pfam" id="PF12193"/>
    </source>
</evidence>
<protein>
    <submittedName>
        <fullName evidence="2">Coat protein</fullName>
    </submittedName>
</protein>
<feature type="domain" description="Sulfolobus virus coat protein C-terminal" evidence="1">
    <location>
        <begin position="1"/>
        <end position="134"/>
    </location>
</feature>
<keyword evidence="2" id="KW-0946">Virion</keyword>
<evidence type="ECO:0000313" key="2">
    <source>
        <dbReference type="EMBL" id="AFV51252.1"/>
    </source>
</evidence>
<dbReference type="KEGG" id="vg:13997097"/>
<sequence length="134" mass="14350">MAKGHTPRSFAQRYGKWQAKFTAFSNPTVANTILTAVTPVAQGNFEQNSSLMASMNQQVAGLLTELGITGPNRVIYQGFALKLYRAKNRIGNGPALGTMAQGLKQYYVSAYNANPSVLDQIIAIVTGSSTGYVS</sequence>
<organism evidence="2 3">
    <name type="scientific">Sulfolobales Mexican rod-shaped virus 1</name>
    <dbReference type="NCBI Taxonomy" id="2848122"/>
    <lineage>
        <taxon>Viruses</taxon>
        <taxon>Adnaviria</taxon>
        <taxon>Zilligvirae</taxon>
        <taxon>Taleaviricota</taxon>
        <taxon>Tokiviricetes</taxon>
        <taxon>Ligamenvirales</taxon>
        <taxon>Rudiviridae</taxon>
        <taxon>Mexirudivirus</taxon>
        <taxon>Mexirudivirus azufresense</taxon>
        <taxon>Mexirudivirus SMRV1</taxon>
    </lineage>
</organism>
<dbReference type="InterPro" id="IPR022014">
    <property type="entry name" value="Sulfobus_virus_coat_C"/>
</dbReference>
<reference evidence="2 3" key="1">
    <citation type="journal article" date="2013" name="Genome Announc.">
        <title>Genome sequence of a novel archaeal rudivirus recovered from a mexican hot spring.</title>
        <authorList>
            <person name="Servin-Garciduenas L.E."/>
            <person name="Peng X."/>
            <person name="Garrett R.A."/>
            <person name="Martinez-Romero E."/>
        </authorList>
    </citation>
    <scope>NUCLEOTIDE SEQUENCE [LARGE SCALE GENOMIC DNA]</scope>
</reference>
<keyword evidence="2" id="KW-0167">Capsid protein</keyword>